<feature type="domain" description="Laminin EGF-like" evidence="23">
    <location>
        <begin position="1706"/>
        <end position="1759"/>
    </location>
</feature>
<dbReference type="GO" id="GO:0043235">
    <property type="term" value="C:receptor complex"/>
    <property type="evidence" value="ECO:0007669"/>
    <property type="project" value="TreeGrafter"/>
</dbReference>
<dbReference type="InterPro" id="IPR013320">
    <property type="entry name" value="ConA-like_dom_sf"/>
</dbReference>
<dbReference type="Pfam" id="PF24973">
    <property type="entry name" value="EGF_LMN_ATRN"/>
    <property type="match status" value="1"/>
</dbReference>
<evidence type="ECO:0000313" key="26">
    <source>
        <dbReference type="EMBL" id="CAG6445305.1"/>
    </source>
</evidence>
<dbReference type="CDD" id="cd00055">
    <property type="entry name" value="EGF_Lam"/>
    <property type="match status" value="4"/>
</dbReference>
<evidence type="ECO:0000259" key="25">
    <source>
        <dbReference type="PROSITE" id="PS51115"/>
    </source>
</evidence>
<keyword evidence="3" id="KW-0964">Secreted</keyword>
<feature type="transmembrane region" description="Helical" evidence="20">
    <location>
        <begin position="12"/>
        <end position="31"/>
    </location>
</feature>
<feature type="domain" description="Ig-like" evidence="24">
    <location>
        <begin position="2959"/>
        <end position="3047"/>
    </location>
</feature>
<feature type="domain" description="Laminin IV type A" evidence="25">
    <location>
        <begin position="1833"/>
        <end position="2014"/>
    </location>
</feature>
<feature type="disulfide bond" evidence="17">
    <location>
        <begin position="969"/>
        <end position="984"/>
    </location>
</feature>
<feature type="disulfide bond" evidence="17">
    <location>
        <begin position="1312"/>
        <end position="1327"/>
    </location>
</feature>
<feature type="domain" description="Laminin EGF-like" evidence="23">
    <location>
        <begin position="2106"/>
        <end position="2153"/>
    </location>
</feature>
<dbReference type="Gene3D" id="4.10.400.10">
    <property type="entry name" value="Low-density Lipoprotein Receptor"/>
    <property type="match status" value="18"/>
</dbReference>
<organism evidence="26">
    <name type="scientific">Culex pipiens</name>
    <name type="common">House mosquito</name>
    <dbReference type="NCBI Taxonomy" id="7175"/>
    <lineage>
        <taxon>Eukaryota</taxon>
        <taxon>Metazoa</taxon>
        <taxon>Ecdysozoa</taxon>
        <taxon>Arthropoda</taxon>
        <taxon>Hexapoda</taxon>
        <taxon>Insecta</taxon>
        <taxon>Pterygota</taxon>
        <taxon>Neoptera</taxon>
        <taxon>Endopterygota</taxon>
        <taxon>Diptera</taxon>
        <taxon>Nematocera</taxon>
        <taxon>Culicoidea</taxon>
        <taxon>Culicidae</taxon>
        <taxon>Culicinae</taxon>
        <taxon>Culicini</taxon>
        <taxon>Culex</taxon>
        <taxon>Culex</taxon>
    </lineage>
</organism>
<feature type="domain" description="EGF-like" evidence="22">
    <location>
        <begin position="3758"/>
        <end position="3793"/>
    </location>
</feature>
<evidence type="ECO:0000259" key="22">
    <source>
        <dbReference type="PROSITE" id="PS50026"/>
    </source>
</evidence>
<feature type="domain" description="Laminin G" evidence="21">
    <location>
        <begin position="3545"/>
        <end position="3722"/>
    </location>
</feature>
<feature type="domain" description="EGF-like" evidence="22">
    <location>
        <begin position="1753"/>
        <end position="1791"/>
    </location>
</feature>
<feature type="domain" description="Ig-like" evidence="24">
    <location>
        <begin position="1330"/>
        <end position="1413"/>
    </location>
</feature>
<feature type="disulfide bond" evidence="17">
    <location>
        <begin position="839"/>
        <end position="857"/>
    </location>
</feature>
<dbReference type="InterPro" id="IPR056863">
    <property type="entry name" value="LMN_ATRN_NET-like_EGF"/>
</dbReference>
<feature type="disulfide bond" evidence="16">
    <location>
        <begin position="4019"/>
        <end position="4036"/>
    </location>
</feature>
<dbReference type="PANTHER" id="PTHR22722">
    <property type="entry name" value="LOW-DENSITY LIPOPROTEIN RECEPTOR-RELATED PROTEIN 2-RELATED"/>
    <property type="match status" value="1"/>
</dbReference>
<evidence type="ECO:0000256" key="20">
    <source>
        <dbReference type="SAM" id="Phobius"/>
    </source>
</evidence>
<dbReference type="Pfam" id="PF02210">
    <property type="entry name" value="Laminin_G_2"/>
    <property type="match status" value="3"/>
</dbReference>
<evidence type="ECO:0000256" key="13">
    <source>
        <dbReference type="ARBA" id="ARBA00023170"/>
    </source>
</evidence>
<dbReference type="PROSITE" id="PS50025">
    <property type="entry name" value="LAM_G_DOMAIN"/>
    <property type="match status" value="3"/>
</dbReference>
<keyword evidence="13" id="KW-0675">Receptor</keyword>
<feature type="disulfide bond" evidence="18">
    <location>
        <begin position="1732"/>
        <end position="1741"/>
    </location>
</feature>
<feature type="domain" description="Ig-like" evidence="24">
    <location>
        <begin position="3182"/>
        <end position="3266"/>
    </location>
</feature>
<dbReference type="InterPro" id="IPR036055">
    <property type="entry name" value="LDL_receptor-like_sf"/>
</dbReference>
<feature type="domain" description="Ig-like" evidence="24">
    <location>
        <begin position="2681"/>
        <end position="2770"/>
    </location>
</feature>
<dbReference type="PROSITE" id="PS50027">
    <property type="entry name" value="EGF_LAM_2"/>
    <property type="match status" value="3"/>
</dbReference>
<dbReference type="PROSITE" id="PS50835">
    <property type="entry name" value="IG_LIKE"/>
    <property type="match status" value="13"/>
</dbReference>
<dbReference type="PROSITE" id="PS01248">
    <property type="entry name" value="EGF_LAM_1"/>
    <property type="match status" value="3"/>
</dbReference>
<dbReference type="GO" id="GO:0030154">
    <property type="term" value="P:cell differentiation"/>
    <property type="evidence" value="ECO:0007669"/>
    <property type="project" value="UniProtKB-ARBA"/>
</dbReference>
<feature type="disulfide bond" evidence="17">
    <location>
        <begin position="950"/>
        <end position="962"/>
    </location>
</feature>
<dbReference type="SMART" id="SM00181">
    <property type="entry name" value="EGF"/>
    <property type="match status" value="10"/>
</dbReference>
<keyword evidence="14" id="KW-0325">Glycoprotein</keyword>
<dbReference type="SUPFAM" id="SSF57196">
    <property type="entry name" value="EGF/Laminin"/>
    <property type="match status" value="3"/>
</dbReference>
<feature type="disulfide bond" evidence="17">
    <location>
        <begin position="1024"/>
        <end position="1036"/>
    </location>
</feature>
<dbReference type="Pfam" id="PF13927">
    <property type="entry name" value="Ig_3"/>
    <property type="match status" value="10"/>
</dbReference>
<keyword evidence="4" id="KW-0272">Extracellular matrix</keyword>
<dbReference type="InterPro" id="IPR001881">
    <property type="entry name" value="EGF-like_Ca-bd_dom"/>
</dbReference>
<feature type="compositionally biased region" description="Basic residues" evidence="19">
    <location>
        <begin position="148"/>
        <end position="157"/>
    </location>
</feature>
<evidence type="ECO:0000256" key="10">
    <source>
        <dbReference type="ARBA" id="ARBA00022989"/>
    </source>
</evidence>
<feature type="disulfide bond" evidence="17">
    <location>
        <begin position="832"/>
        <end position="844"/>
    </location>
</feature>
<feature type="domain" description="EGF-like" evidence="22">
    <location>
        <begin position="4009"/>
        <end position="4048"/>
    </location>
</feature>
<dbReference type="PROSITE" id="PS00022">
    <property type="entry name" value="EGF_1"/>
    <property type="match status" value="6"/>
</dbReference>
<feature type="disulfide bond" evidence="17">
    <location>
        <begin position="531"/>
        <end position="546"/>
    </location>
</feature>
<feature type="disulfide bond" evidence="17">
    <location>
        <begin position="768"/>
        <end position="783"/>
    </location>
</feature>
<feature type="domain" description="Ig-like" evidence="24">
    <location>
        <begin position="2868"/>
        <end position="2954"/>
    </location>
</feature>
<comment type="subcellular location">
    <subcellularLocation>
        <location evidence="1">Membrane</location>
        <topology evidence="1">Single-pass membrane protein</topology>
    </subcellularLocation>
    <subcellularLocation>
        <location evidence="2">Secreted</location>
        <location evidence="2">Extracellular space</location>
        <location evidence="2">Extracellular matrix</location>
        <location evidence="2">Basement membrane</location>
    </subcellularLocation>
</comment>
<evidence type="ECO:0000256" key="18">
    <source>
        <dbReference type="PROSITE-ProRule" id="PRU00460"/>
    </source>
</evidence>
<dbReference type="Gene3D" id="2.60.40.10">
    <property type="entry name" value="Immunoglobulins"/>
    <property type="match status" value="12"/>
</dbReference>
<dbReference type="SMART" id="SM00179">
    <property type="entry name" value="EGF_CA"/>
    <property type="match status" value="2"/>
</dbReference>
<name>A0A8D8ET66_CULPI</name>
<feature type="domain" description="Ig-like" evidence="24">
    <location>
        <begin position="3368"/>
        <end position="3435"/>
    </location>
</feature>
<dbReference type="CDD" id="cd00096">
    <property type="entry name" value="Ig"/>
    <property type="match status" value="2"/>
</dbReference>
<feature type="disulfide bond" evidence="17">
    <location>
        <begin position="596"/>
        <end position="614"/>
    </location>
</feature>
<dbReference type="SUPFAM" id="SSF49899">
    <property type="entry name" value="Concanavalin A-like lectins/glucanases"/>
    <property type="match status" value="3"/>
</dbReference>
<dbReference type="CDD" id="cd00112">
    <property type="entry name" value="LDLa"/>
    <property type="match status" value="18"/>
</dbReference>
<dbReference type="Pfam" id="PF00008">
    <property type="entry name" value="EGF"/>
    <property type="match status" value="1"/>
</dbReference>
<feature type="disulfide bond" evidence="17">
    <location>
        <begin position="851"/>
        <end position="866"/>
    </location>
</feature>
<dbReference type="SUPFAM" id="SSF57424">
    <property type="entry name" value="LDL receptor-like module"/>
    <property type="match status" value="17"/>
</dbReference>
<keyword evidence="8" id="KW-0677">Repeat</keyword>
<dbReference type="FunFam" id="4.10.400.10:FF:000034">
    <property type="entry name" value="Low-density lipoprotein receptor-related protein 2"/>
    <property type="match status" value="2"/>
</dbReference>
<evidence type="ECO:0000256" key="7">
    <source>
        <dbReference type="ARBA" id="ARBA00022729"/>
    </source>
</evidence>
<feature type="disulfide bond" evidence="17">
    <location>
        <begin position="921"/>
        <end position="939"/>
    </location>
</feature>
<dbReference type="GO" id="GO:0005509">
    <property type="term" value="F:calcium ion binding"/>
    <property type="evidence" value="ECO:0007669"/>
    <property type="project" value="InterPro"/>
</dbReference>
<dbReference type="Gene3D" id="2.60.120.200">
    <property type="match status" value="3"/>
</dbReference>
<feature type="domain" description="Laminin G" evidence="21">
    <location>
        <begin position="3800"/>
        <end position="3975"/>
    </location>
</feature>
<evidence type="ECO:0000256" key="17">
    <source>
        <dbReference type="PROSITE-ProRule" id="PRU00124"/>
    </source>
</evidence>
<keyword evidence="11 20" id="KW-0472">Membrane</keyword>
<feature type="disulfide bond" evidence="16">
    <location>
        <begin position="3762"/>
        <end position="3772"/>
    </location>
</feature>
<sequence length="4250" mass="472014">MGSETRILGGGRLTVVVVLLLSTSIIGIQSINSQHYYDTDLVFDDSSTIPSKASKSNTATNLVNDDEERLFDLGASNDQPAFISDDDIEAANDYDEDETPEEEAYENDEMRAIAAAPQDESQNWLVRSVHRIKRSIDNLLSGNDKATKKPKKRKNPKKMVNGSKKVRDSDLIVGKKIGRKNPKSNEEKKSGKPKNVHRSQTGKRRGHEEALRLKRQYDGLADDEDTLSGSGGPLEIESENAYKLTLTVMKPWRQALADKESTEFKQVAREVAGTLHNLLSRLDDEANFIITVLKLERNPDSVGETFITFEINVDKHAINRQTIDNVLRTSIEQGYGQFDMKGYSLISEGILDEDYTDTDYADPGTDKSIDTDFESEKPFISERANTVSSVNLEDDDDNIIVETETQPALPPSTHKNDPTEDLCRGDDKVRCGKTNVFICDIQRCDGQPDCPNGEDEDPASCPENVRDCSDDEFSCDQERCIPKSKQCDSHQDCDDGTDEIDCPTEAPPARDCLHDEFSCPDGSCIPSEQKCDGVLDCEHGEDEENCSDSCNSYEFTCDNGDCTDKHNECNGVRDCGDGSDERNCPSRRCNDNEFACNDGSCTHQSNQCNGRDDCPDGSDEHNCHDNSHLKSLDHHNHHNRPSASHHHNQQTPSPARNDRCGPDSFECHDGICIADYKKCNGIVDCHDQSDELHCPYDFDVEEGEEEEEDTCTDDEFFCDGRCLDKRLQCDGRIDCQSGEDEENCPDSNECNDSEFACDEKCIDRDGYCDGLSDCADGTDENNCIICQAGAFHCKSRECIPSSKRCDGTVDCTDSSDEIDCNSNSSNGTSGACNSDQWQCDNGICINSEFRCDSQIDCSDRSDEENCPPGQRCTVDEFSCDDGSCIDIDRQCDQHQDCNDGSDERNCDHYYPPAERCPQHECPDGTCIEHSQRCDGRRDCRDGSDEHNCPCRANEFTCNDGQCIPKYLVCNRQPDCRDQSDERNCTCSRAEFRCNTGECIPESRRCDLRVDCADGSDEHGCKPQCRDHEFTCGDGSCIDKRQKCDRRYDCADRSDELNCNIDRCNRNMFRCENGPCIPRSLRCNGRVDCPYDTSDELDCIDYATPSEDNSRLNLRTYPDEQIIKESREVVFQCRDEGPIRAKVKWSRANGLPLPPGSRDINGRLEIPNIRFDHNGDYICEAVGFPKSTPGGSKTVHLIVERYYPAERPPSACSITQATCMNGDCIAKSQICDGNFDCVDGSDESGCRESQCEPNEFRCSNKKCILKTWRCDGESDCGDGSDEENCATLPPDAACRYDEFQCRSGQCIPKSFQCDSHPDCFDKSDEIGCMAPSVIQPPPPSLSIQAGGVLNITCRATGIPVPLIVWRLNWGHVPSKCNSVSDNGFGVLTCNDMQLIDSGAYSCEIINSMGTHFVSPDTIVVVSGNDTVCRNGYFNSKARHPEECINCFCFGVSNQCKSADLYTYALNPTVSSLTVVGVEGPWTGQRRITEGEFSNHDLTVTRHGVQLRLANIVPGRQVPYYSLPVEYKGNQLKSYGGSIRYQVEYDGTGNPNTAPDIIVKGNGIILLYKHNAPFYPDERNAVSATFLPGTWRKDDNSLASREDIMMVLADVESILIKMLYIEGVERNIELLDIAMDSAATQNLGLGSATLVEECRCPPGYRGLSCESCDFGYVRQSSGPWLGRCVPRAQECRPGYYGDPNRGIPCQPCPCPVPGDKSRARTCSLDNYNNVICNCDRGYTGDRCQQCAPGYVGNPMGDGCFPGQVTNCNSEGTQQALPDGRCICKTGVTGTYCDRCAAEHFYMHEKGCVECFCMGISRSCTSTSLYRDTVQATFNDGQSGFSLISDYANPEIIATNLPASSREIVYRNFGTSDDTFYWRLPAKFLGNKLTSYGGFLNYTLRYTPHSSGGASRNNSPDVVLHSGNKIKLHHYRTDGSISPIGSSTYTVPIVEDFWQNYEDGNKVLRPYLLMALANVSDIFIKATYNTVSNEAALSHVGLDIASENDYGSGTRAWPVEQCQCSQGHIGLSCEDCGPGYYKGDGGLYLGLCEKCECNEHSDECDPVTGECLNCRHNTYGSNCEHCKPPYVGNATGGTPYDCTMDKPDSSFNCQHCDPRGSTVRCEGQCECKRLVEGYRCDQCREGSFDLSAQNVDGCRECFCSGVTKSCSKSRFFREDLPLFISGDDGFTLTDRDGHVLVTDNFDVAPNRNEISYNFRDRSTYYWSLPERLLGNQILSYGANLTITQSTVGSEPSQDQDIILIGNGLKLFWTRPHYEDGTYSVPLLESYWKNVGSRGVYQASRSDLMTVLSKLDHILVRATVRDYTTRSSISDIVLGTAVNVRTDYEPAEEVEVCRCPPGYRGTSCELCDDLYYKDVFDRSAGITGVCKPCPCDNADSCEADSRGDVICNCLPGFTGPNCDNPQFDSLTNPSEHNITNRKINCSDYAIVFYNRSVSFDHYQIHDDKGVEIGIIYKIKRSHTGVHEDHVTERPPPPVIEVVVTAPTIQIVEVGSRIRLGCTARYIVSKHPIDVRWDRIGGRLPDRAYIESGTLTITNVQISDSGIYVCQAGSGPDTANQRVTVTVEGGSSSRKPEVSLSEDVIDRDEFRSADVTCTATGFPTPIVTWERMDNHPLSSNVIIEYGLLRFNSLRKSDEGTYRCSARNDIGESDKILHVYVRESRPSPTHPDHAYETVVINPDNYQGRSGEQITLTCVCQPRGQVRWAKTGEPDLPRNSYIQNELLIIEHATAENSGRYTCTAIFPSGRERSSFVDVSVSPARPDFTSPRVKPLDNKHAVTQGTDYTVICEASGNPQPTIKWTLSGKPFAPNVQQIGNTLRIVNAQPANGGVYICLAENSEGMDRSYTVLDIDRRESPVLELYPTEPQVIKVGESTRLSCRATAGVPYPTLKWVRRDRRPLSARVTQDYPGVITLREVTLDDAGEYECRAENSAGSTSLSASIDVQLAPIITITPPVEELKIREGDELSIQCTARGKPEPNVVIKPPHHQDTDPRHLSSYEGRGSANVHIYQAEVKHSGTYECIATSLAGTDSRFITIQVDKKRGDLGPHDNDRDYEEPDRPIRPPPPYDNNRPHQPQPQPPYYDRPQQHTYKAILGERSELLCNEASRGARTEWRRADGRRLPAGSIPRDGQLIIENTGHDATGLYDCVAHDIAASPTTIVQIMLQVIEPPRISFSPTMPMVVRSGETVTITCNATGEQPIRILWHGENMQYLPDRIRVSGQYLQFTQITQEDAGRYYCSASNRHGNVTKVAEVIVNRNEMIPDIPSHGRVHEVYRGSSISLDCKLPDNHYYPGLTYHWSRLDRPLPYNVRTEDRVLQLNYIRDEDAGRYECRMNYPNGSVAYDFVDVVIKAPQSLPILRLEPTVSYLRPGESVVVDCSSSAGSHVPVSWQRLGGQPLPYNFRQDGNRLIIQDVTETDGGKYTCVCHTDDGLQYISDFELTVSPARQPETQRTSKVEYAERGSTVKLQCNTDIHPTSFHWSRDRGTFNADQNITVPILTLTDVQAADAGTYICTARHNGQSVDVLTILVVNGAIPFFPQSPKSFMAFNKIDNAYSKFNFEISFKPEKLNGLILYNGQRRPNGDYISVSLRNGFPQFKFDFNGQLVSLQPEKPIHMGQWHTIKVNRVRNNGFLLVDDQAPVVFPDKLKFHGLNLDDNLYIGGVPSFANIPASAVEAREGFVGCISRLVINGREIQLHQEAITNEGTTSCEPCADDPCKNSGVCLDTQSETGYSCVCQDGYTGKDCRIEGQKCMSGTCGIGRCEETENGAECYCPIHKTGPRCQYTEHYTDDTLAFKDGSYAAYDKFQTKRSAKFRFKADNLEDGVLLYAVENEKTYGDFIAIILKDGFVELRYSVAGKIPPVILKSTVPIRVNQWHDVSAGRSRGGLAYLQVDEEPLLNEPKIGRATAIALKSNVYVGGYDKSVLLNRAVSVSRGFEGCISNLEISGNTLNMIDDIKDSANLYNCGHQQNSIDNGSENDEDNEIDPCKPGYGGPNCDVIVDVCLAQRPCENGAVCHSKLNELQHTCECQTGFLGRKCENMYATNIGSQFRGDGFLEIDPKAIAASADQYETKLAIMFSTTHYNGMLLWYGQRNGDVFSGDDYISLSVHEGFLELGMRLNGEESTLRNEDVFVADGEQHVAVITREANRNRLEVDHFSSHGETRPTRKQDIHLPGSIYIGGAPDLNRFTGDRFNESFNGCIYVIENPDTSRAVPLQDFAIRTVNVDVCDDNVDLGTEPPVV</sequence>
<feature type="disulfide bond" evidence="17">
    <location>
        <begin position="589"/>
        <end position="601"/>
    </location>
</feature>
<evidence type="ECO:0000256" key="8">
    <source>
        <dbReference type="ARBA" id="ARBA00022737"/>
    </source>
</evidence>
<feature type="domain" description="Ig-like" evidence="24">
    <location>
        <begin position="3274"/>
        <end position="3353"/>
    </location>
</feature>
<dbReference type="InterPro" id="IPR003599">
    <property type="entry name" value="Ig_sub"/>
</dbReference>
<feature type="disulfide bond" evidence="17">
    <location>
        <begin position="557"/>
        <end position="575"/>
    </location>
</feature>
<feature type="region of interest" description="Disordered" evidence="19">
    <location>
        <begin position="634"/>
        <end position="657"/>
    </location>
</feature>
<dbReference type="InterPro" id="IPR036179">
    <property type="entry name" value="Ig-like_dom_sf"/>
</dbReference>
<feature type="disulfide bond" evidence="17">
    <location>
        <begin position="1250"/>
        <end position="1262"/>
    </location>
</feature>
<evidence type="ECO:0000256" key="16">
    <source>
        <dbReference type="PROSITE-ProRule" id="PRU00076"/>
    </source>
</evidence>
<feature type="domain" description="EGF-like" evidence="22">
    <location>
        <begin position="3720"/>
        <end position="3756"/>
    </location>
</feature>
<feature type="disulfide bond" evidence="16">
    <location>
        <begin position="3746"/>
        <end position="3755"/>
    </location>
</feature>
<keyword evidence="6 20" id="KW-0812">Transmembrane</keyword>
<evidence type="ECO:0000256" key="6">
    <source>
        <dbReference type="ARBA" id="ARBA00022692"/>
    </source>
</evidence>
<dbReference type="GO" id="GO:0009653">
    <property type="term" value="P:anatomical structure morphogenesis"/>
    <property type="evidence" value="ECO:0007669"/>
    <property type="project" value="UniProtKB-ARBA"/>
</dbReference>
<dbReference type="CDD" id="cd00054">
    <property type="entry name" value="EGF_CA"/>
    <property type="match status" value="1"/>
</dbReference>
<feature type="domain" description="Ig-like" evidence="24">
    <location>
        <begin position="1104"/>
        <end position="1195"/>
    </location>
</feature>
<dbReference type="InterPro" id="IPR051221">
    <property type="entry name" value="LDLR-related"/>
</dbReference>
<dbReference type="PROSITE" id="PS50068">
    <property type="entry name" value="LDLRA_2"/>
    <property type="match status" value="19"/>
</dbReference>
<feature type="disulfide bond" evidence="16">
    <location>
        <begin position="4038"/>
        <end position="4047"/>
    </location>
</feature>
<feature type="disulfide bond" evidence="17">
    <location>
        <begin position="1218"/>
        <end position="1236"/>
    </location>
</feature>
<dbReference type="InterPro" id="IPR003598">
    <property type="entry name" value="Ig_sub2"/>
</dbReference>
<dbReference type="GO" id="GO:0005886">
    <property type="term" value="C:plasma membrane"/>
    <property type="evidence" value="ECO:0007669"/>
    <property type="project" value="TreeGrafter"/>
</dbReference>
<evidence type="ECO:0000256" key="9">
    <source>
        <dbReference type="ARBA" id="ARBA00022869"/>
    </source>
</evidence>
<feature type="disulfide bond" evidence="17">
    <location>
        <begin position="729"/>
        <end position="744"/>
    </location>
</feature>
<keyword evidence="5 16" id="KW-0245">EGF-like domain</keyword>
<dbReference type="Pfam" id="PF00057">
    <property type="entry name" value="Ldl_recept_a"/>
    <property type="match status" value="16"/>
</dbReference>
<feature type="disulfide bond" evidence="17">
    <location>
        <begin position="660"/>
        <end position="672"/>
    </location>
</feature>
<dbReference type="PRINTS" id="PR00261">
    <property type="entry name" value="LDLRECEPTOR"/>
</dbReference>
<feature type="domain" description="Ig-like" evidence="24">
    <location>
        <begin position="2587"/>
        <end position="2672"/>
    </location>
</feature>
<feature type="domain" description="Ig-like" evidence="24">
    <location>
        <begin position="3459"/>
        <end position="3537"/>
    </location>
</feature>
<dbReference type="InterPro" id="IPR000034">
    <property type="entry name" value="Laminin_IV"/>
</dbReference>
<dbReference type="InterPro" id="IPR023415">
    <property type="entry name" value="LDLR_class-A_CS"/>
</dbReference>
<feature type="disulfide bond" evidence="17">
    <location>
        <begin position="986"/>
        <end position="998"/>
    </location>
</feature>
<dbReference type="SMART" id="SM00408">
    <property type="entry name" value="IGc2"/>
    <property type="match status" value="13"/>
</dbReference>
<feature type="disulfide bond" evidence="17">
    <location>
        <begin position="879"/>
        <end position="897"/>
    </location>
</feature>
<dbReference type="FunFam" id="2.10.25.10:FF:000185">
    <property type="entry name" value="basement membrane-specific heparan sulfate proteoglycan core protein-like"/>
    <property type="match status" value="1"/>
</dbReference>
<feature type="domain" description="Ig-like" evidence="24">
    <location>
        <begin position="2488"/>
        <end position="2577"/>
    </location>
</feature>
<dbReference type="InterPro" id="IPR013783">
    <property type="entry name" value="Ig-like_fold"/>
</dbReference>
<feature type="domain" description="Laminin IV type A" evidence="25">
    <location>
        <begin position="2178"/>
        <end position="2348"/>
    </location>
</feature>
<feature type="disulfide bond" evidence="17">
    <location>
        <begin position="1300"/>
        <end position="1318"/>
    </location>
</feature>
<dbReference type="SMART" id="SM00281">
    <property type="entry name" value="LamB"/>
    <property type="match status" value="3"/>
</dbReference>
<feature type="disulfide bond" evidence="18">
    <location>
        <begin position="2106"/>
        <end position="2118"/>
    </location>
</feature>
<feature type="domain" description="Ig-like" evidence="24">
    <location>
        <begin position="2779"/>
        <end position="2860"/>
    </location>
</feature>
<feature type="domain" description="Ig-like" evidence="24">
    <location>
        <begin position="3091"/>
        <end position="3172"/>
    </location>
</feature>
<feature type="disulfide bond" evidence="17">
    <location>
        <begin position="1257"/>
        <end position="1275"/>
    </location>
</feature>
<feature type="disulfide bond" evidence="17">
    <location>
        <begin position="569"/>
        <end position="584"/>
    </location>
</feature>
<reference evidence="26" key="1">
    <citation type="submission" date="2021-05" db="EMBL/GenBank/DDBJ databases">
        <authorList>
            <person name="Alioto T."/>
            <person name="Alioto T."/>
            <person name="Gomez Garrido J."/>
        </authorList>
    </citation>
    <scope>NUCLEOTIDE SEQUENCE</scope>
</reference>
<feature type="disulfide bond" evidence="17">
    <location>
        <begin position="891"/>
        <end position="906"/>
    </location>
</feature>
<feature type="compositionally biased region" description="Basic and acidic residues" evidence="19">
    <location>
        <begin position="2998"/>
        <end position="3008"/>
    </location>
</feature>
<feature type="disulfide bond" evidence="16">
    <location>
        <begin position="3783"/>
        <end position="3792"/>
    </location>
</feature>
<dbReference type="InterPro" id="IPR007110">
    <property type="entry name" value="Ig-like_dom"/>
</dbReference>
<keyword evidence="7" id="KW-0732">Signal</keyword>
<dbReference type="InterPro" id="IPR000742">
    <property type="entry name" value="EGF"/>
</dbReference>
<feature type="disulfide bond" evidence="17">
    <location>
        <begin position="957"/>
        <end position="975"/>
    </location>
</feature>
<dbReference type="PROSITE" id="PS01186">
    <property type="entry name" value="EGF_2"/>
    <property type="match status" value="3"/>
</dbReference>
<evidence type="ECO:0000256" key="12">
    <source>
        <dbReference type="ARBA" id="ARBA00023157"/>
    </source>
</evidence>
<feature type="disulfide bond" evidence="17">
    <location>
        <begin position="487"/>
        <end position="502"/>
    </location>
</feature>
<dbReference type="PROSITE" id="PS51115">
    <property type="entry name" value="LAMININ_IVA"/>
    <property type="match status" value="3"/>
</dbReference>
<dbReference type="SMART" id="SM00180">
    <property type="entry name" value="EGF_Lam"/>
    <property type="match status" value="5"/>
</dbReference>
<feature type="compositionally biased region" description="Basic residues" evidence="19">
    <location>
        <begin position="635"/>
        <end position="648"/>
    </location>
</feature>
<evidence type="ECO:0000259" key="24">
    <source>
        <dbReference type="PROSITE" id="PS50835"/>
    </source>
</evidence>
<evidence type="ECO:0000256" key="4">
    <source>
        <dbReference type="ARBA" id="ARBA00022530"/>
    </source>
</evidence>
<feature type="disulfide bond" evidence="18">
    <location>
        <begin position="2067"/>
        <end position="2076"/>
    </location>
</feature>
<feature type="domain" description="Laminin G" evidence="21">
    <location>
        <begin position="4054"/>
        <end position="4237"/>
    </location>
</feature>
<dbReference type="Gene3D" id="2.10.25.10">
    <property type="entry name" value="Laminin"/>
    <property type="match status" value="5"/>
</dbReference>
<feature type="disulfide bond" evidence="17">
    <location>
        <begin position="933"/>
        <end position="948"/>
    </location>
</feature>
<feature type="region of interest" description="Disordered" evidence="19">
    <location>
        <begin position="137"/>
        <end position="210"/>
    </location>
</feature>
<feature type="disulfide bond" evidence="17">
    <location>
        <begin position="1070"/>
        <end position="1088"/>
    </location>
</feature>
<feature type="disulfide bond" evidence="17">
    <location>
        <begin position="512"/>
        <end position="524"/>
    </location>
</feature>
<feature type="domain" description="EGF-like" evidence="22">
    <location>
        <begin position="2378"/>
        <end position="2415"/>
    </location>
</feature>
<dbReference type="InterPro" id="IPR002172">
    <property type="entry name" value="LDrepeatLR_classA_rpt"/>
</dbReference>
<feature type="compositionally biased region" description="Basic residues" evidence="19">
    <location>
        <begin position="191"/>
        <end position="205"/>
    </location>
</feature>
<protein>
    <submittedName>
        <fullName evidence="26">Basement membrane-specific heparan sulfate proteoglycan core protein</fullName>
    </submittedName>
</protein>
<dbReference type="PROSITE" id="PS01209">
    <property type="entry name" value="LDLRA_1"/>
    <property type="match status" value="5"/>
</dbReference>
<dbReference type="SMART" id="SM00409">
    <property type="entry name" value="IG"/>
    <property type="match status" value="13"/>
</dbReference>
<evidence type="ECO:0000256" key="5">
    <source>
        <dbReference type="ARBA" id="ARBA00022536"/>
    </source>
</evidence>
<feature type="disulfide bond" evidence="17">
    <location>
        <begin position="475"/>
        <end position="493"/>
    </location>
</feature>
<feature type="disulfide bond" evidence="17">
    <location>
        <begin position="793"/>
        <end position="811"/>
    </location>
</feature>
<dbReference type="SUPFAM" id="SSF48726">
    <property type="entry name" value="Immunoglobulin"/>
    <property type="match status" value="13"/>
</dbReference>
<feature type="disulfide bond" evidence="16">
    <location>
        <begin position="3727"/>
        <end position="3744"/>
    </location>
</feature>
<dbReference type="CDD" id="cd00110">
    <property type="entry name" value="LamG"/>
    <property type="match status" value="3"/>
</dbReference>
<feature type="disulfide bond" evidence="16">
    <location>
        <begin position="2405"/>
        <end position="2414"/>
    </location>
</feature>
<feature type="disulfide bond" evidence="16">
    <location>
        <begin position="1781"/>
        <end position="1790"/>
    </location>
</feature>
<keyword evidence="9" id="KW-0084">Basement membrane</keyword>
<dbReference type="EMBL" id="HBUE01004583">
    <property type="protein sequence ID" value="CAG6445305.1"/>
    <property type="molecule type" value="Transcribed_RNA"/>
</dbReference>
<evidence type="ECO:0000259" key="23">
    <source>
        <dbReference type="PROSITE" id="PS50027"/>
    </source>
</evidence>
<evidence type="ECO:0000256" key="3">
    <source>
        <dbReference type="ARBA" id="ARBA00022525"/>
    </source>
</evidence>
<feature type="region of interest" description="Disordered" evidence="19">
    <location>
        <begin position="2987"/>
        <end position="3011"/>
    </location>
</feature>
<feature type="disulfide bond" evidence="17">
    <location>
        <begin position="550"/>
        <end position="562"/>
    </location>
</feature>
<keyword evidence="15 18" id="KW-0424">Laminin EGF-like domain</keyword>
<feature type="disulfide bond" evidence="17">
    <location>
        <begin position="667"/>
        <end position="685"/>
    </location>
</feature>
<feature type="disulfide bond" evidence="17">
    <location>
        <begin position="468"/>
        <end position="480"/>
    </location>
</feature>
<evidence type="ECO:0000256" key="2">
    <source>
        <dbReference type="ARBA" id="ARBA00004302"/>
    </source>
</evidence>
<proteinExistence type="predicted"/>
<feature type="disulfide bond" evidence="17">
    <location>
        <begin position="1230"/>
        <end position="1245"/>
    </location>
</feature>
<feature type="disulfide bond" evidence="17">
    <location>
        <begin position="1005"/>
        <end position="1020"/>
    </location>
</feature>
<evidence type="ECO:0000256" key="1">
    <source>
        <dbReference type="ARBA" id="ARBA00004167"/>
    </source>
</evidence>
<dbReference type="FunFam" id="4.10.400.10:FF:000062">
    <property type="entry name" value="Terribly reduced optic lobes, isoform AI"/>
    <property type="match status" value="1"/>
</dbReference>
<dbReference type="InterPro" id="IPR001791">
    <property type="entry name" value="Laminin_G"/>
</dbReference>
<dbReference type="Pfam" id="PF00053">
    <property type="entry name" value="EGF_laminin"/>
    <property type="match status" value="5"/>
</dbReference>
<feature type="domain" description="Laminin IV type A" evidence="25">
    <location>
        <begin position="1466"/>
        <end position="1651"/>
    </location>
</feature>
<feature type="disulfide bond" evidence="17">
    <location>
        <begin position="1031"/>
        <end position="1049"/>
    </location>
</feature>
<dbReference type="InterPro" id="IPR002049">
    <property type="entry name" value="LE_dom"/>
</dbReference>
<evidence type="ECO:0000259" key="21">
    <source>
        <dbReference type="PROSITE" id="PS50025"/>
    </source>
</evidence>
<accession>A0A8D8ET66</accession>
<feature type="disulfide bond" evidence="17">
    <location>
        <begin position="1269"/>
        <end position="1284"/>
    </location>
</feature>
<evidence type="ECO:0000256" key="15">
    <source>
        <dbReference type="ARBA" id="ARBA00023292"/>
    </source>
</evidence>
<dbReference type="GO" id="GO:0048513">
    <property type="term" value="P:animal organ development"/>
    <property type="evidence" value="ECO:0007669"/>
    <property type="project" value="UniProtKB-ARBA"/>
</dbReference>
<dbReference type="GO" id="GO:0048731">
    <property type="term" value="P:system development"/>
    <property type="evidence" value="ECO:0007669"/>
    <property type="project" value="UniProtKB-ARBA"/>
</dbReference>
<feature type="disulfide bond" evidence="17">
    <location>
        <begin position="872"/>
        <end position="884"/>
    </location>
</feature>
<keyword evidence="12 16" id="KW-1015">Disulfide bond</keyword>
<feature type="disulfide bond" evidence="17">
    <location>
        <begin position="1211"/>
        <end position="1223"/>
    </location>
</feature>
<feature type="disulfide bond" evidence="17">
    <location>
        <begin position="608"/>
        <end position="623"/>
    </location>
</feature>
<feature type="disulfide bond" evidence="17">
    <location>
        <begin position="1063"/>
        <end position="1075"/>
    </location>
</feature>
<dbReference type="FunFam" id="2.10.25.10:FF:000106">
    <property type="entry name" value="Heparan sulfate proteoglycan 2"/>
    <property type="match status" value="1"/>
</dbReference>
<dbReference type="SMART" id="SM00192">
    <property type="entry name" value="LDLa"/>
    <property type="match status" value="19"/>
</dbReference>
<feature type="disulfide bond" evidence="17">
    <location>
        <begin position="1293"/>
        <end position="1305"/>
    </location>
</feature>
<dbReference type="GO" id="GO:0005604">
    <property type="term" value="C:basement membrane"/>
    <property type="evidence" value="ECO:0007669"/>
    <property type="project" value="UniProtKB-SubCell"/>
</dbReference>
<feature type="disulfide bond" evidence="17">
    <location>
        <begin position="993"/>
        <end position="1011"/>
    </location>
</feature>
<dbReference type="PROSITE" id="PS50026">
    <property type="entry name" value="EGF_3"/>
    <property type="match status" value="5"/>
</dbReference>
<dbReference type="FunFam" id="4.10.400.10:FF:000086">
    <property type="entry name" value="Terribly reduced optic lobes, isoform B"/>
    <property type="match status" value="1"/>
</dbReference>
<feature type="disulfide bond" evidence="17">
    <location>
        <begin position="679"/>
        <end position="694"/>
    </location>
</feature>
<comment type="caution">
    <text evidence="16">Lacks conserved residue(s) required for the propagation of feature annotation.</text>
</comment>
<feature type="disulfide bond" evidence="17">
    <location>
        <begin position="805"/>
        <end position="820"/>
    </location>
</feature>
<feature type="compositionally biased region" description="Basic and acidic residues" evidence="19">
    <location>
        <begin position="3051"/>
        <end position="3073"/>
    </location>
</feature>
<feature type="region of interest" description="Disordered" evidence="19">
    <location>
        <begin position="3051"/>
        <end position="3097"/>
    </location>
</feature>
<evidence type="ECO:0000256" key="14">
    <source>
        <dbReference type="ARBA" id="ARBA00023180"/>
    </source>
</evidence>
<keyword evidence="10 20" id="KW-1133">Transmembrane helix</keyword>
<feature type="disulfide bond" evidence="17">
    <location>
        <begin position="786"/>
        <end position="798"/>
    </location>
</feature>
<feature type="domain" description="Laminin EGF-like" evidence="23">
    <location>
        <begin position="2048"/>
        <end position="2097"/>
    </location>
</feature>
<evidence type="ECO:0000256" key="11">
    <source>
        <dbReference type="ARBA" id="ARBA00023136"/>
    </source>
</evidence>
<dbReference type="SMART" id="SM00282">
    <property type="entry name" value="LamG"/>
    <property type="match status" value="3"/>
</dbReference>
<feature type="disulfide bond" evidence="17">
    <location>
        <begin position="519"/>
        <end position="537"/>
    </location>
</feature>
<dbReference type="Gene3D" id="2.170.300.10">
    <property type="entry name" value="Tie2 ligand-binding domain superfamily"/>
    <property type="match status" value="2"/>
</dbReference>
<feature type="disulfide bond" evidence="17">
    <location>
        <begin position="1043"/>
        <end position="1058"/>
    </location>
</feature>
<evidence type="ECO:0000256" key="19">
    <source>
        <dbReference type="SAM" id="MobiDB-lite"/>
    </source>
</evidence>
<feature type="disulfide bond" evidence="18">
    <location>
        <begin position="2124"/>
        <end position="2133"/>
    </location>
</feature>
<dbReference type="Pfam" id="PF00052">
    <property type="entry name" value="Laminin_B"/>
    <property type="match status" value="3"/>
</dbReference>